<dbReference type="Proteomes" id="UP000001401">
    <property type="component" value="Chromosome"/>
</dbReference>
<dbReference type="RefSeq" id="WP_013489220.1">
    <property type="nucleotide sequence ID" value="NC_014829.1"/>
</dbReference>
<feature type="repeat" description="ANK" evidence="1">
    <location>
        <begin position="39"/>
        <end position="71"/>
    </location>
</feature>
<dbReference type="Gene3D" id="1.25.40.20">
    <property type="entry name" value="Ankyrin repeat-containing domain"/>
    <property type="match status" value="1"/>
</dbReference>
<keyword evidence="1" id="KW-0040">ANK repeat</keyword>
<dbReference type="InterPro" id="IPR036770">
    <property type="entry name" value="Ankyrin_rpt-contain_sf"/>
</dbReference>
<sequence length="173" mass="18932">MNNTQTVSDLFLAAESGDSKKLKRILDENPSLVNCENQDGYTPLGIAAHVENTEAVKLLLEYGANINAVSNSKLDAIPSDTELHAVLMGERNKQNIELHIHHNGRENIFDHTGDTSLHSGARNDKLSEMSDTLSKHGAFVKPKVEQGRFALDLVSEKGQENVTDQLKKKGATS</sequence>
<dbReference type="Pfam" id="PF12796">
    <property type="entry name" value="Ank_2"/>
    <property type="match status" value="1"/>
</dbReference>
<dbReference type="InterPro" id="IPR002110">
    <property type="entry name" value="Ankyrin_rpt"/>
</dbReference>
<dbReference type="HOGENOM" id="CLU_000134_18_1_9"/>
<protein>
    <submittedName>
        <fullName evidence="2">Ankyrin</fullName>
    </submittedName>
</protein>
<dbReference type="AlphaFoldDB" id="E6TUJ7"/>
<keyword evidence="3" id="KW-1185">Reference proteome</keyword>
<dbReference type="SMART" id="SM00248">
    <property type="entry name" value="ANK"/>
    <property type="match status" value="3"/>
</dbReference>
<dbReference type="PANTHER" id="PTHR24118">
    <property type="entry name" value="POTE ANKYRIN DOMAIN"/>
    <property type="match status" value="1"/>
</dbReference>
<dbReference type="PANTHER" id="PTHR24118:SF99">
    <property type="entry name" value="POTE ANKYRIN DOMAIN FAMILY MEMBER 3C-RELATED"/>
    <property type="match status" value="1"/>
</dbReference>
<dbReference type="eggNOG" id="COG0666">
    <property type="taxonomic scope" value="Bacteria"/>
</dbReference>
<dbReference type="STRING" id="649639.Bcell_2630"/>
<dbReference type="PROSITE" id="PS50297">
    <property type="entry name" value="ANK_REP_REGION"/>
    <property type="match status" value="1"/>
</dbReference>
<evidence type="ECO:0000313" key="2">
    <source>
        <dbReference type="EMBL" id="ADU30887.1"/>
    </source>
</evidence>
<evidence type="ECO:0000256" key="1">
    <source>
        <dbReference type="PROSITE-ProRule" id="PRU00023"/>
    </source>
</evidence>
<name>E6TUJ7_EVAC2</name>
<reference evidence="2 3" key="1">
    <citation type="submission" date="2010-12" db="EMBL/GenBank/DDBJ databases">
        <title>Complete sequence of Bacillus cellulosilyticus DSM 2522.</title>
        <authorList>
            <consortium name="US DOE Joint Genome Institute"/>
            <person name="Lucas S."/>
            <person name="Copeland A."/>
            <person name="Lapidus A."/>
            <person name="Cheng J.-F."/>
            <person name="Bruce D."/>
            <person name="Goodwin L."/>
            <person name="Pitluck S."/>
            <person name="Chertkov O."/>
            <person name="Detter J.C."/>
            <person name="Han C."/>
            <person name="Tapia R."/>
            <person name="Land M."/>
            <person name="Hauser L."/>
            <person name="Jeffries C."/>
            <person name="Kyrpides N."/>
            <person name="Ivanova N."/>
            <person name="Mikhailova N."/>
            <person name="Brumm P."/>
            <person name="Mead D."/>
            <person name="Woyke T."/>
        </authorList>
    </citation>
    <scope>NUCLEOTIDE SEQUENCE [LARGE SCALE GENOMIC DNA]</scope>
    <source>
        <strain evidence="3">ATCC 21833 / DSM 2522 / FERM P-1141 / JCM 9156 / N-4</strain>
    </source>
</reference>
<organism evidence="2 3">
    <name type="scientific">Evansella cellulosilytica (strain ATCC 21833 / DSM 2522 / FERM P-1141 / JCM 9156 / N-4)</name>
    <name type="common">Bacillus cellulosilyticus</name>
    <dbReference type="NCBI Taxonomy" id="649639"/>
    <lineage>
        <taxon>Bacteria</taxon>
        <taxon>Bacillati</taxon>
        <taxon>Bacillota</taxon>
        <taxon>Bacilli</taxon>
        <taxon>Bacillales</taxon>
        <taxon>Bacillaceae</taxon>
        <taxon>Evansella</taxon>
    </lineage>
</organism>
<dbReference type="PROSITE" id="PS50088">
    <property type="entry name" value="ANK_REPEAT"/>
    <property type="match status" value="1"/>
</dbReference>
<gene>
    <name evidence="2" type="ordered locus">Bcell_2630</name>
</gene>
<evidence type="ECO:0000313" key="3">
    <source>
        <dbReference type="Proteomes" id="UP000001401"/>
    </source>
</evidence>
<dbReference type="KEGG" id="bco:Bcell_2630"/>
<dbReference type="EMBL" id="CP002394">
    <property type="protein sequence ID" value="ADU30887.1"/>
    <property type="molecule type" value="Genomic_DNA"/>
</dbReference>
<dbReference type="SUPFAM" id="SSF48403">
    <property type="entry name" value="Ankyrin repeat"/>
    <property type="match status" value="1"/>
</dbReference>
<dbReference type="OrthoDB" id="5622506at2"/>
<accession>E6TUJ7</accession>
<proteinExistence type="predicted"/>